<sequence length="181" mass="20003">MANSGLTATSQPNSNVQRLNGVVVEIQDVRGTTMEFGNINSRPGVERQASQRLHRPGCEVESGIAEFARTLTTHPQLENIAPKPLQGREDLFDDLWRAELSERELSLTKYQTRSQNMLGDIQEAVSWLVRLNRTQISHEIVLGHQQESNVPETIAALTRIASVECTSGITDTASHATKGFP</sequence>
<name>A0A4Q9Q370_9APHY</name>
<protein>
    <submittedName>
        <fullName evidence="1">Uncharacterized protein</fullName>
    </submittedName>
</protein>
<gene>
    <name evidence="1" type="ORF">BD310DRAFT_904747</name>
</gene>
<organism evidence="1 2">
    <name type="scientific">Dichomitus squalens</name>
    <dbReference type="NCBI Taxonomy" id="114155"/>
    <lineage>
        <taxon>Eukaryota</taxon>
        <taxon>Fungi</taxon>
        <taxon>Dikarya</taxon>
        <taxon>Basidiomycota</taxon>
        <taxon>Agaricomycotina</taxon>
        <taxon>Agaricomycetes</taxon>
        <taxon>Polyporales</taxon>
        <taxon>Polyporaceae</taxon>
        <taxon>Dichomitus</taxon>
    </lineage>
</organism>
<dbReference type="Proteomes" id="UP000292082">
    <property type="component" value="Unassembled WGS sequence"/>
</dbReference>
<reference evidence="1 2" key="1">
    <citation type="submission" date="2019-01" db="EMBL/GenBank/DDBJ databases">
        <title>Draft genome sequences of three monokaryotic isolates of the white-rot basidiomycete fungus Dichomitus squalens.</title>
        <authorList>
            <consortium name="DOE Joint Genome Institute"/>
            <person name="Lopez S.C."/>
            <person name="Andreopoulos B."/>
            <person name="Pangilinan J."/>
            <person name="Lipzen A."/>
            <person name="Riley R."/>
            <person name="Ahrendt S."/>
            <person name="Ng V."/>
            <person name="Barry K."/>
            <person name="Daum C."/>
            <person name="Grigoriev I.V."/>
            <person name="Hilden K.S."/>
            <person name="Makela M.R."/>
            <person name="de Vries R.P."/>
        </authorList>
    </citation>
    <scope>NUCLEOTIDE SEQUENCE [LARGE SCALE GENOMIC DNA]</scope>
    <source>
        <strain evidence="1 2">CBS 464.89</strain>
    </source>
</reference>
<dbReference type="EMBL" id="ML145098">
    <property type="protein sequence ID" value="TBU61510.1"/>
    <property type="molecule type" value="Genomic_DNA"/>
</dbReference>
<proteinExistence type="predicted"/>
<evidence type="ECO:0000313" key="2">
    <source>
        <dbReference type="Proteomes" id="UP000292082"/>
    </source>
</evidence>
<evidence type="ECO:0000313" key="1">
    <source>
        <dbReference type="EMBL" id="TBU61510.1"/>
    </source>
</evidence>
<keyword evidence="2" id="KW-1185">Reference proteome</keyword>
<accession>A0A4Q9Q370</accession>
<dbReference type="AlphaFoldDB" id="A0A4Q9Q370"/>